<sequence length="181" mass="20923">MVQRIFTIFFIQIIFFISGCSRPVATEQTSLSDYPPLPDNLTRAQVVRVVDGDTIIVRIGRDEERVRLIGINTPESADPRRPVECFGKEAASNARKLVDRQTVLLEDDPSQDSRDRFGRLLRYVWLEDGRMVNLEQIRQGYAYEYTYDVPYRYQAIFRAAEAEARNAQRGLWAPETCNGQR</sequence>
<dbReference type="EnsemblBacteria" id="ABY33798">
    <property type="protein sequence ID" value="ABY33798"/>
    <property type="gene ID" value="Caur_0552"/>
</dbReference>
<protein>
    <submittedName>
        <fullName evidence="5">Nuclease (SNase domain protein)</fullName>
    </submittedName>
</protein>
<dbReference type="GO" id="GO:0016787">
    <property type="term" value="F:hydrolase activity"/>
    <property type="evidence" value="ECO:0007669"/>
    <property type="project" value="UniProtKB-KW"/>
</dbReference>
<feature type="domain" description="TNase-like" evidence="4">
    <location>
        <begin position="40"/>
        <end position="174"/>
    </location>
</feature>
<evidence type="ECO:0000256" key="2">
    <source>
        <dbReference type="ARBA" id="ARBA00022759"/>
    </source>
</evidence>
<proteinExistence type="predicted"/>
<dbReference type="PATRIC" id="fig|324602.8.peg.627"/>
<dbReference type="RefSeq" id="WP_012256454.1">
    <property type="nucleotide sequence ID" value="NC_010175.1"/>
</dbReference>
<organism evidence="5 6">
    <name type="scientific">Chloroflexus aurantiacus (strain ATCC 29366 / DSM 635 / J-10-fl)</name>
    <dbReference type="NCBI Taxonomy" id="324602"/>
    <lineage>
        <taxon>Bacteria</taxon>
        <taxon>Bacillati</taxon>
        <taxon>Chloroflexota</taxon>
        <taxon>Chloroflexia</taxon>
        <taxon>Chloroflexales</taxon>
        <taxon>Chloroflexineae</taxon>
        <taxon>Chloroflexaceae</taxon>
        <taxon>Chloroflexus</taxon>
    </lineage>
</organism>
<keyword evidence="2" id="KW-0255">Endonuclease</keyword>
<dbReference type="KEGG" id="cau:Caur_0552"/>
<dbReference type="eggNOG" id="COG1525">
    <property type="taxonomic scope" value="Bacteria"/>
</dbReference>
<dbReference type="InterPro" id="IPR035437">
    <property type="entry name" value="SNase_OB-fold_sf"/>
</dbReference>
<dbReference type="FunCoup" id="A9WEN9">
    <property type="interactions" value="23"/>
</dbReference>
<dbReference type="SUPFAM" id="SSF50199">
    <property type="entry name" value="Staphylococcal nuclease"/>
    <property type="match status" value="1"/>
</dbReference>
<dbReference type="Pfam" id="PF00565">
    <property type="entry name" value="SNase"/>
    <property type="match status" value="1"/>
</dbReference>
<dbReference type="Gene3D" id="2.40.50.90">
    <property type="match status" value="1"/>
</dbReference>
<reference evidence="6" key="1">
    <citation type="journal article" date="2011" name="BMC Genomics">
        <title>Complete genome sequence of the filamentous anoxygenic phototrophic bacterium Chloroflexus aurantiacus.</title>
        <authorList>
            <person name="Tang K.H."/>
            <person name="Barry K."/>
            <person name="Chertkov O."/>
            <person name="Dalin E."/>
            <person name="Han C.S."/>
            <person name="Hauser L.J."/>
            <person name="Honchak B.M."/>
            <person name="Karbach L.E."/>
            <person name="Land M.L."/>
            <person name="Lapidus A."/>
            <person name="Larimer F.W."/>
            <person name="Mikhailova N."/>
            <person name="Pitluck S."/>
            <person name="Pierson B.K."/>
            <person name="Blankenship R.E."/>
        </authorList>
    </citation>
    <scope>NUCLEOTIDE SEQUENCE [LARGE SCALE GENOMIC DNA]</scope>
    <source>
        <strain evidence="6">ATCC 29366 / DSM 635 / J-10-fl</strain>
    </source>
</reference>
<dbReference type="PANTHER" id="PTHR12302">
    <property type="entry name" value="EBNA2 BINDING PROTEIN P100"/>
    <property type="match status" value="1"/>
</dbReference>
<dbReference type="AlphaFoldDB" id="A9WEN9"/>
<evidence type="ECO:0000256" key="1">
    <source>
        <dbReference type="ARBA" id="ARBA00022722"/>
    </source>
</evidence>
<dbReference type="PROSITE" id="PS51257">
    <property type="entry name" value="PROKAR_LIPOPROTEIN"/>
    <property type="match status" value="1"/>
</dbReference>
<keyword evidence="1" id="KW-0540">Nuclease</keyword>
<evidence type="ECO:0000313" key="5">
    <source>
        <dbReference type="EMBL" id="ABY33798.1"/>
    </source>
</evidence>
<accession>A9WEN9</accession>
<dbReference type="EMBL" id="CP000909">
    <property type="protein sequence ID" value="ABY33798.1"/>
    <property type="molecule type" value="Genomic_DNA"/>
</dbReference>
<evidence type="ECO:0000313" key="6">
    <source>
        <dbReference type="Proteomes" id="UP000002008"/>
    </source>
</evidence>
<dbReference type="SMART" id="SM00318">
    <property type="entry name" value="SNc"/>
    <property type="match status" value="1"/>
</dbReference>
<dbReference type="InParanoid" id="A9WEN9"/>
<dbReference type="HOGENOM" id="CLU_046484_5_3_0"/>
<gene>
    <name evidence="5" type="ordered locus">Caur_0552</name>
</gene>
<dbReference type="Proteomes" id="UP000002008">
    <property type="component" value="Chromosome"/>
</dbReference>
<dbReference type="InterPro" id="IPR016071">
    <property type="entry name" value="Staphylococal_nuclease_OB-fold"/>
</dbReference>
<keyword evidence="6" id="KW-1185">Reference proteome</keyword>
<dbReference type="PROSITE" id="PS50830">
    <property type="entry name" value="TNASE_3"/>
    <property type="match status" value="1"/>
</dbReference>
<dbReference type="GO" id="GO:0004519">
    <property type="term" value="F:endonuclease activity"/>
    <property type="evidence" value="ECO:0007669"/>
    <property type="project" value="UniProtKB-KW"/>
</dbReference>
<evidence type="ECO:0000256" key="3">
    <source>
        <dbReference type="ARBA" id="ARBA00022801"/>
    </source>
</evidence>
<evidence type="ECO:0000259" key="4">
    <source>
        <dbReference type="PROSITE" id="PS50830"/>
    </source>
</evidence>
<dbReference type="PANTHER" id="PTHR12302:SF3">
    <property type="entry name" value="SERINE_THREONINE-PROTEIN KINASE 31"/>
    <property type="match status" value="1"/>
</dbReference>
<name>A9WEN9_CHLAA</name>
<keyword evidence="3" id="KW-0378">Hydrolase</keyword>